<protein>
    <recommendedName>
        <fullName evidence="4">LTD domain-containing protein</fullName>
    </recommendedName>
</protein>
<dbReference type="Proteomes" id="UP000887568">
    <property type="component" value="Unplaced"/>
</dbReference>
<sequence length="1997" mass="215067">MMEPLSRCDRMQFRSRTVLTLLSAVSLIKVVSAQEPNNPVPTMPGGFPNLPSFPPDFADIYPDIVINEFSVDVDSGQFIELYDGGVGGMTLDGLVVVTYRGKRERSYGRRISLDGHVTDENGYFLIGQANQQPHIELTRELRRDRPPNAIALYFDDPDNFGSGTPVTGTNLVEAVVYGDTSGSVDNALVTVLSPGRLPLVQPTNQANVSLSRCRSWERLRLEAFTSGTQTPGGDNLCVLPDFYINEINVATDDEQTNQFVEIFDGGLGQQQLDGVVLVLYKGRNSLSYQAIDLTGYSTDAHGFCVVGWVNNTNVNLGLEFDPTVGFIKSGSNAVALHLSPHQRFRAGSLASDYNLIDAVVYGQDPALELLHTLLPHQRVLNEVGGSTSSGDRSISRCSCCQRLNSESFGVGPATPGAINMDCQQNNLTHVETLDHYINLVRLNEIRIAQLGLPRGDFVELYDGGFTGTGVSLDNMVLVLYNSEGESSYKAVDLQGYRTDTNGFFVIGPASVQSSGLLMDESHWFDGKVGAVAIYKGSSADFPDGTRATSTNLVDAVVYGDNNLLLLDLLTPGQNEVKYAVDTGATSILRCYCREAFEVLAYAVGPPSPGVANVCPPPPLVINEVNILDVFEDVGQYVELSSDGLPGFPLNDLIMFFWKAKPGKNPKAYRIISINGKHTDENGLFLIGYRGLTSPRPDMTPFSAPIGVIKETSCSISLHWGLRSEDLPKPMPLTAEGLVDVIIHGTEEEADNQQLIEFFRPYAPRDQINEIEDWSQRDESINRCTDSENNTVYQMAHISPKGHNHCPSRGDAGLIINEVNLIPSEQFVELWDLGAGFTSLDEFVVVLYGEGDRSYWTIPLTGFTTDSMGYFIMGVVNVQPTAQFQFADGFMRHTYGAVALYRASASTSFPESGPPSSQGLIDAVVYTDLDSKPIGLTNVLTPDTASAIDSRSVQLSGFSLSRCLSPALRSKAPYAVRPQTPRSFNDCPVFSNDIIINEVNVEHPGQSTQEEFIELYDGGVGNVKMRYLSLVLFNSHSADQSYVTVDLHGKRTDANGYFVIGAQDTAGVDLKLKPRVTGGFLQEGPNAIALYRAPSGSFPHYTEATSRSLVDAVVYSTEDNAHNSLVDKLMPGRSVVVEDSNHATGDETINRCLGNQRLNSDVFTMGLPSPGGPNNCSGSSSGSAYPDILINEVNVEVTGGAGSGGEFIELTDKGVGMTLLDGFLLVLFNGANQDRSYWEIDLSGYRTNLNGFFVIGASGITPPPDIVVPDNFLQNGPDAAVLYHAKARLFPRGTIATSLNMLDAIVYNTDTSAAAAATADNGLLGKLAPGQRSAVEYAAFSDRDASLSRCLSNNSRTLASFTVSQPTPGQPNICTGTPIVINEIKLDGNSVGFIELYDGGRGSTSLDAYSVKLYDSGARVYSIQSLRGKSTNGNGYFVYGKPSGEWTVDFPISGSDFLRSDGSGAVALYKEDSDQSTNLVLTDAVVYGSGNQPSTAVVDLLTPGQNLVRVGPDFGRGESSITRCVCCVPLASVAFTVSAPTPGQENRCVASTMPTMPANVIISEVGLQARGAGLGEYVELRGPPGASLDTFTLVLAESSKQGPVYYYSLSLERRVIPSDGVFVIGAVDLTPPVDALFPQSSGAPFIRPGKGAVCIYRSSDSQFIEGAAVTSTGLMDAVVFTNISSESSSELSAILGFDSIFTGNFSAVADISTPSISRCACCNTQDPSSFTLSARTPGETNRCPRGTFKQTIQMHILDAAYQVWVTDPRFTGDLRRQIAAGINAECKCGFNENYLKGEKLLNGSVYYQADMLALSEAHSKLLRDSYVRFVSKTEKMTILGVDFHIDNKCFSDCLSGGKPSTPEKRQGGGGVNPAIPVAVVVFVIVIVAVTLYVFLRRRRGVLFITKTKGGESGMATEGEFRVTNTRTLSDLDVLGTSSENHNATDFFSNPVYMYEAPREPVPQPGPPVKSEPKGNSDGKAMEKRSEQAKEENATSNGV</sequence>
<dbReference type="RefSeq" id="XP_038046949.1">
    <property type="nucleotide sequence ID" value="XM_038191021.1"/>
</dbReference>
<evidence type="ECO:0000259" key="4">
    <source>
        <dbReference type="PROSITE" id="PS51841"/>
    </source>
</evidence>
<evidence type="ECO:0000256" key="3">
    <source>
        <dbReference type="SAM" id="SignalP"/>
    </source>
</evidence>
<organism evidence="5 6">
    <name type="scientific">Patiria miniata</name>
    <name type="common">Bat star</name>
    <name type="synonym">Asterina miniata</name>
    <dbReference type="NCBI Taxonomy" id="46514"/>
    <lineage>
        <taxon>Eukaryota</taxon>
        <taxon>Metazoa</taxon>
        <taxon>Echinodermata</taxon>
        <taxon>Eleutherozoa</taxon>
        <taxon>Asterozoa</taxon>
        <taxon>Asteroidea</taxon>
        <taxon>Valvatacea</taxon>
        <taxon>Valvatida</taxon>
        <taxon>Asterinidae</taxon>
        <taxon>Patiria</taxon>
    </lineage>
</organism>
<feature type="domain" description="LTD" evidence="4">
    <location>
        <begin position="1365"/>
        <end position="1488"/>
    </location>
</feature>
<feature type="region of interest" description="Disordered" evidence="1">
    <location>
        <begin position="1954"/>
        <end position="1997"/>
    </location>
</feature>
<dbReference type="EnsemblMetazoa" id="XM_038191021.1">
    <property type="protein sequence ID" value="XP_038046949.1"/>
    <property type="gene ID" value="LOC119721160"/>
</dbReference>
<keyword evidence="2" id="KW-0472">Membrane</keyword>
<keyword evidence="2" id="KW-1133">Transmembrane helix</keyword>
<evidence type="ECO:0000256" key="2">
    <source>
        <dbReference type="SAM" id="Phobius"/>
    </source>
</evidence>
<evidence type="ECO:0000256" key="1">
    <source>
        <dbReference type="SAM" id="MobiDB-lite"/>
    </source>
</evidence>
<dbReference type="OrthoDB" id="10069759at2759"/>
<reference evidence="5" key="1">
    <citation type="submission" date="2022-11" db="UniProtKB">
        <authorList>
            <consortium name="EnsemblMetazoa"/>
        </authorList>
    </citation>
    <scope>IDENTIFICATION</scope>
</reference>
<feature type="signal peptide" evidence="3">
    <location>
        <begin position="1"/>
        <end position="33"/>
    </location>
</feature>
<keyword evidence="3" id="KW-0732">Signal</keyword>
<feature type="compositionally biased region" description="Pro residues" evidence="1">
    <location>
        <begin position="1958"/>
        <end position="1968"/>
    </location>
</feature>
<proteinExistence type="predicted"/>
<dbReference type="GeneID" id="119721160"/>
<evidence type="ECO:0000313" key="5">
    <source>
        <dbReference type="EnsemblMetazoa" id="XP_038046949.1"/>
    </source>
</evidence>
<dbReference type="PANTHER" id="PTHR37397">
    <property type="entry name" value="SI:CH211-183D21.1"/>
    <property type="match status" value="1"/>
</dbReference>
<dbReference type="PROSITE" id="PS51841">
    <property type="entry name" value="LTD"/>
    <property type="match status" value="1"/>
</dbReference>
<feature type="chain" id="PRO_5036779129" description="LTD domain-containing protein" evidence="3">
    <location>
        <begin position="34"/>
        <end position="1997"/>
    </location>
</feature>
<feature type="transmembrane region" description="Helical" evidence="2">
    <location>
        <begin position="1873"/>
        <end position="1894"/>
    </location>
</feature>
<accession>A0A913Z5C1</accession>
<keyword evidence="2" id="KW-0812">Transmembrane</keyword>
<keyword evidence="6" id="KW-1185">Reference proteome</keyword>
<dbReference type="PANTHER" id="PTHR37397:SF1">
    <property type="entry name" value="LTD DOMAIN-CONTAINING PROTEIN"/>
    <property type="match status" value="1"/>
</dbReference>
<dbReference type="InterPro" id="IPR001322">
    <property type="entry name" value="Lamin_tail_dom"/>
</dbReference>
<dbReference type="OMA" id="MGRANNC"/>
<evidence type="ECO:0000313" key="6">
    <source>
        <dbReference type="Proteomes" id="UP000887568"/>
    </source>
</evidence>
<feature type="compositionally biased region" description="Basic and acidic residues" evidence="1">
    <location>
        <begin position="1969"/>
        <end position="1991"/>
    </location>
</feature>
<name>A0A913Z5C1_PATMI</name>